<feature type="binding site" evidence="9">
    <location>
        <position position="184"/>
    </location>
    <ligand>
        <name>ATP</name>
        <dbReference type="ChEBI" id="CHEBI:30616"/>
    </ligand>
</feature>
<gene>
    <name evidence="11" type="primary">ruvB_2</name>
    <name evidence="9" type="synonym">ruvB</name>
    <name evidence="11" type="ORF">Pan265_25810</name>
</gene>
<dbReference type="GO" id="GO:0016887">
    <property type="term" value="F:ATP hydrolysis activity"/>
    <property type="evidence" value="ECO:0007669"/>
    <property type="project" value="RHEA"/>
</dbReference>
<evidence type="ECO:0000256" key="5">
    <source>
        <dbReference type="ARBA" id="ARBA00022840"/>
    </source>
</evidence>
<comment type="subcellular location">
    <subcellularLocation>
        <location evidence="9">Cytoplasm</location>
    </subcellularLocation>
</comment>
<feature type="domain" description="AAA+ ATPase" evidence="10">
    <location>
        <begin position="54"/>
        <end position="185"/>
    </location>
</feature>
<dbReference type="AlphaFoldDB" id="A0A518C0H5"/>
<keyword evidence="3 9" id="KW-0227">DNA damage</keyword>
<dbReference type="Gene3D" id="1.10.10.10">
    <property type="entry name" value="Winged helix-like DNA-binding domain superfamily/Winged helix DNA-binding domain"/>
    <property type="match status" value="1"/>
</dbReference>
<keyword evidence="1 9" id="KW-0963">Cytoplasm</keyword>
<dbReference type="CDD" id="cd00009">
    <property type="entry name" value="AAA"/>
    <property type="match status" value="1"/>
</dbReference>
<evidence type="ECO:0000256" key="8">
    <source>
        <dbReference type="ARBA" id="ARBA00023204"/>
    </source>
</evidence>
<feature type="binding site" evidence="9">
    <location>
        <position position="24"/>
    </location>
    <ligand>
        <name>ATP</name>
        <dbReference type="ChEBI" id="CHEBI:30616"/>
    </ligand>
</feature>
<organism evidence="11 12">
    <name type="scientific">Mucisphaera calidilacus</name>
    <dbReference type="NCBI Taxonomy" id="2527982"/>
    <lineage>
        <taxon>Bacteria</taxon>
        <taxon>Pseudomonadati</taxon>
        <taxon>Planctomycetota</taxon>
        <taxon>Phycisphaerae</taxon>
        <taxon>Phycisphaerales</taxon>
        <taxon>Phycisphaeraceae</taxon>
        <taxon>Mucisphaera</taxon>
    </lineage>
</organism>
<evidence type="ECO:0000256" key="1">
    <source>
        <dbReference type="ARBA" id="ARBA00022490"/>
    </source>
</evidence>
<dbReference type="Gene3D" id="1.10.8.60">
    <property type="match status" value="1"/>
</dbReference>
<dbReference type="Pfam" id="PF05496">
    <property type="entry name" value="RuvB_N"/>
    <property type="match status" value="1"/>
</dbReference>
<keyword evidence="2 9" id="KW-0547">Nucleotide-binding</keyword>
<dbReference type="GO" id="GO:0000400">
    <property type="term" value="F:four-way junction DNA binding"/>
    <property type="evidence" value="ECO:0007669"/>
    <property type="project" value="UniProtKB-UniRule"/>
</dbReference>
<dbReference type="InterPro" id="IPR003593">
    <property type="entry name" value="AAA+_ATPase"/>
</dbReference>
<dbReference type="NCBIfam" id="NF000868">
    <property type="entry name" value="PRK00080.1"/>
    <property type="match status" value="1"/>
</dbReference>
<dbReference type="EC" id="3.6.4.-" evidence="9"/>
<keyword evidence="11" id="KW-0347">Helicase</keyword>
<keyword evidence="12" id="KW-1185">Reference proteome</keyword>
<dbReference type="GO" id="GO:0005524">
    <property type="term" value="F:ATP binding"/>
    <property type="evidence" value="ECO:0007669"/>
    <property type="project" value="UniProtKB-UniRule"/>
</dbReference>
<comment type="caution">
    <text evidence="9">Lacks conserved residue(s) required for the propagation of feature annotation.</text>
</comment>
<comment type="similarity">
    <text evidence="9">Belongs to the RuvB family.</text>
</comment>
<feature type="binding site" evidence="9">
    <location>
        <position position="69"/>
    </location>
    <ligand>
        <name>ATP</name>
        <dbReference type="ChEBI" id="CHEBI:30616"/>
    </ligand>
</feature>
<dbReference type="InterPro" id="IPR004605">
    <property type="entry name" value="DNA_helicase_Holl-junc_RuvB"/>
</dbReference>
<feature type="binding site" evidence="9">
    <location>
        <position position="174"/>
    </location>
    <ligand>
        <name>ATP</name>
        <dbReference type="ChEBI" id="CHEBI:30616"/>
    </ligand>
</feature>
<feature type="binding site" evidence="9">
    <location>
        <position position="69"/>
    </location>
    <ligand>
        <name>Mg(2+)</name>
        <dbReference type="ChEBI" id="CHEBI:18420"/>
    </ligand>
</feature>
<dbReference type="Proteomes" id="UP000320386">
    <property type="component" value="Chromosome"/>
</dbReference>
<evidence type="ECO:0000256" key="3">
    <source>
        <dbReference type="ARBA" id="ARBA00022763"/>
    </source>
</evidence>
<dbReference type="InterPro" id="IPR008823">
    <property type="entry name" value="RuvB_wg_C"/>
</dbReference>
<feature type="binding site" evidence="9">
    <location>
        <position position="318"/>
    </location>
    <ligand>
        <name>DNA</name>
        <dbReference type="ChEBI" id="CHEBI:16991"/>
    </ligand>
</feature>
<dbReference type="PANTHER" id="PTHR42848">
    <property type="match status" value="1"/>
</dbReference>
<feature type="binding site" evidence="9">
    <location>
        <position position="320"/>
    </location>
    <ligand>
        <name>DNA</name>
        <dbReference type="ChEBI" id="CHEBI:16991"/>
    </ligand>
</feature>
<evidence type="ECO:0000256" key="9">
    <source>
        <dbReference type="HAMAP-Rule" id="MF_00016"/>
    </source>
</evidence>
<dbReference type="Pfam" id="PF05491">
    <property type="entry name" value="WHD_RuvB"/>
    <property type="match status" value="1"/>
</dbReference>
<feature type="region of interest" description="Head domain (RuvB-H)" evidence="9">
    <location>
        <begin position="263"/>
        <end position="348"/>
    </location>
</feature>
<dbReference type="Pfam" id="PF17864">
    <property type="entry name" value="AAA_lid_4"/>
    <property type="match status" value="1"/>
</dbReference>
<keyword evidence="7 9" id="KW-0233">DNA recombination</keyword>
<comment type="catalytic activity">
    <reaction evidence="9">
        <text>ATP + H2O = ADP + phosphate + H(+)</text>
        <dbReference type="Rhea" id="RHEA:13065"/>
        <dbReference type="ChEBI" id="CHEBI:15377"/>
        <dbReference type="ChEBI" id="CHEBI:15378"/>
        <dbReference type="ChEBI" id="CHEBI:30616"/>
        <dbReference type="ChEBI" id="CHEBI:43474"/>
        <dbReference type="ChEBI" id="CHEBI:456216"/>
    </reaction>
</comment>
<evidence type="ECO:0000313" key="11">
    <source>
        <dbReference type="EMBL" id="QDU72707.1"/>
    </source>
</evidence>
<dbReference type="InterPro" id="IPR027417">
    <property type="entry name" value="P-loop_NTPase"/>
</dbReference>
<sequence length="348" mass="37964">MATQRIVGAQSEGPVEEAVSLSLRPQRLADYVGQPRLIEKLTIALDAVRARREPMDHVLLHGPPGLGKTTLATIIAHEMGANLVTTSGPALTRPTDLVGTLTRLGEGDVLFIDEIHRLPVIVEEYIYPAMEDYKIDFTLDQGMHAKAITLPIKPFTLIGATTRAGLLSGPMRSRFGIVHSLEFYDETDLLKILTRSADLMGMTARGGTSMTDGLQTMARRSRGTPRIANRLLRRVRDFAQVRSDGRVDPDVVEGALQLEGVDKLGLDELDRKYLRVIGTVYEGGPVGLEAIAATLSEDAATLEELVEPFLLQIGFLARTRRGRALTARGAQHIGVTLAQQPDENLFNG</sequence>
<feature type="binding site" evidence="9">
    <location>
        <position position="68"/>
    </location>
    <ligand>
        <name>ATP</name>
        <dbReference type="ChEBI" id="CHEBI:30616"/>
    </ligand>
</feature>
<feature type="binding site" evidence="9">
    <location>
        <position position="70"/>
    </location>
    <ligand>
        <name>ATP</name>
        <dbReference type="ChEBI" id="CHEBI:30616"/>
    </ligand>
</feature>
<evidence type="ECO:0000259" key="10">
    <source>
        <dbReference type="SMART" id="SM00382"/>
    </source>
</evidence>
<dbReference type="SUPFAM" id="SSF52540">
    <property type="entry name" value="P-loop containing nucleoside triphosphate hydrolases"/>
    <property type="match status" value="1"/>
</dbReference>
<evidence type="ECO:0000256" key="7">
    <source>
        <dbReference type="ARBA" id="ARBA00023172"/>
    </source>
</evidence>
<dbReference type="InterPro" id="IPR008824">
    <property type="entry name" value="RuvB-like_N"/>
</dbReference>
<feature type="binding site" evidence="9">
    <location>
        <position position="23"/>
    </location>
    <ligand>
        <name>ATP</name>
        <dbReference type="ChEBI" id="CHEBI:30616"/>
    </ligand>
</feature>
<evidence type="ECO:0000313" key="12">
    <source>
        <dbReference type="Proteomes" id="UP000320386"/>
    </source>
</evidence>
<feature type="binding site" evidence="9">
    <location>
        <position position="323"/>
    </location>
    <ligand>
        <name>DNA</name>
        <dbReference type="ChEBI" id="CHEBI:16991"/>
    </ligand>
</feature>
<protein>
    <recommendedName>
        <fullName evidence="9">Holliday junction branch migration complex subunit RuvB</fullName>
        <ecNumber evidence="9">3.6.4.-</ecNumber>
    </recommendedName>
</protein>
<feature type="binding site" evidence="9">
    <location>
        <position position="226"/>
    </location>
    <ligand>
        <name>ATP</name>
        <dbReference type="ChEBI" id="CHEBI:30616"/>
    </ligand>
</feature>
<keyword evidence="6 9" id="KW-0238">DNA-binding</keyword>
<dbReference type="EMBL" id="CP036280">
    <property type="protein sequence ID" value="QDU72707.1"/>
    <property type="molecule type" value="Genomic_DNA"/>
</dbReference>
<dbReference type="RefSeq" id="WP_145446870.1">
    <property type="nucleotide sequence ID" value="NZ_CP036280.1"/>
</dbReference>
<evidence type="ECO:0000256" key="6">
    <source>
        <dbReference type="ARBA" id="ARBA00023125"/>
    </source>
</evidence>
<dbReference type="HAMAP" id="MF_00016">
    <property type="entry name" value="DNA_HJ_migration_RuvB"/>
    <property type="match status" value="1"/>
</dbReference>
<proteinExistence type="inferred from homology"/>
<dbReference type="Gene3D" id="3.40.50.300">
    <property type="entry name" value="P-loop containing nucleotide triphosphate hydrolases"/>
    <property type="match status" value="1"/>
</dbReference>
<dbReference type="InterPro" id="IPR041445">
    <property type="entry name" value="AAA_lid_4"/>
</dbReference>
<dbReference type="PANTHER" id="PTHR42848:SF1">
    <property type="entry name" value="HOLLIDAY JUNCTION BRANCH MIGRATION COMPLEX SUBUNIT RUVB"/>
    <property type="match status" value="1"/>
</dbReference>
<dbReference type="SMART" id="SM00382">
    <property type="entry name" value="AAA"/>
    <property type="match status" value="1"/>
</dbReference>
<keyword evidence="4 9" id="KW-0378">Hydrolase</keyword>
<dbReference type="SUPFAM" id="SSF46785">
    <property type="entry name" value="Winged helix' DNA-binding domain"/>
    <property type="match status" value="1"/>
</dbReference>
<name>A0A518C0H5_9BACT</name>
<dbReference type="GO" id="GO:0005737">
    <property type="term" value="C:cytoplasm"/>
    <property type="evidence" value="ECO:0007669"/>
    <property type="project" value="UniProtKB-SubCell"/>
</dbReference>
<dbReference type="InterPro" id="IPR036390">
    <property type="entry name" value="WH_DNA-bd_sf"/>
</dbReference>
<evidence type="ECO:0000256" key="2">
    <source>
        <dbReference type="ARBA" id="ARBA00022741"/>
    </source>
</evidence>
<comment type="domain">
    <text evidence="9">Has 3 domains, the large (RuvB-L) and small ATPase (RuvB-S) domains and the C-terminal head (RuvB-H) domain. The head domain binds DNA, while the ATPase domains jointly bind ATP, ADP or are empty depending on the state of the subunit in the translocation cycle. During a single DNA translocation step the structure of each domain remains the same, but their relative positions change.</text>
</comment>
<reference evidence="11 12" key="1">
    <citation type="submission" date="2019-02" db="EMBL/GenBank/DDBJ databases">
        <title>Deep-cultivation of Planctomycetes and their phenomic and genomic characterization uncovers novel biology.</title>
        <authorList>
            <person name="Wiegand S."/>
            <person name="Jogler M."/>
            <person name="Boedeker C."/>
            <person name="Pinto D."/>
            <person name="Vollmers J."/>
            <person name="Rivas-Marin E."/>
            <person name="Kohn T."/>
            <person name="Peeters S.H."/>
            <person name="Heuer A."/>
            <person name="Rast P."/>
            <person name="Oberbeckmann S."/>
            <person name="Bunk B."/>
            <person name="Jeske O."/>
            <person name="Meyerdierks A."/>
            <person name="Storesund J.E."/>
            <person name="Kallscheuer N."/>
            <person name="Luecker S."/>
            <person name="Lage O.M."/>
            <person name="Pohl T."/>
            <person name="Merkel B.J."/>
            <person name="Hornburger P."/>
            <person name="Mueller R.-W."/>
            <person name="Bruemmer F."/>
            <person name="Labrenz M."/>
            <person name="Spormann A.M."/>
            <person name="Op den Camp H."/>
            <person name="Overmann J."/>
            <person name="Amann R."/>
            <person name="Jetten M.S.M."/>
            <person name="Mascher T."/>
            <person name="Medema M.H."/>
            <person name="Devos D.P."/>
            <person name="Kaster A.-K."/>
            <person name="Ovreas L."/>
            <person name="Rohde M."/>
            <person name="Galperin M.Y."/>
            <person name="Jogler C."/>
        </authorList>
    </citation>
    <scope>NUCLEOTIDE SEQUENCE [LARGE SCALE GENOMIC DNA]</scope>
    <source>
        <strain evidence="11 12">Pan265</strain>
    </source>
</reference>
<dbReference type="GO" id="GO:0048476">
    <property type="term" value="C:Holliday junction resolvase complex"/>
    <property type="evidence" value="ECO:0007669"/>
    <property type="project" value="UniProtKB-UniRule"/>
</dbReference>
<dbReference type="NCBIfam" id="TIGR00635">
    <property type="entry name" value="ruvB"/>
    <property type="match status" value="1"/>
</dbReference>
<dbReference type="GO" id="GO:0009378">
    <property type="term" value="F:four-way junction helicase activity"/>
    <property type="evidence" value="ECO:0007669"/>
    <property type="project" value="InterPro"/>
</dbReference>
<dbReference type="OrthoDB" id="9804478at2"/>
<dbReference type="KEGG" id="mcad:Pan265_25810"/>
<comment type="subunit">
    <text evidence="9">Homohexamer. Forms an RuvA(8)-RuvB(12)-Holliday junction (HJ) complex. HJ DNA is sandwiched between 2 RuvA tetramers; dsDNA enters through RuvA and exits via RuvB. An RuvB hexamer assembles on each DNA strand where it exits the tetramer. Each RuvB hexamer is contacted by two RuvA subunits (via domain III) on 2 adjacent RuvB subunits; this complex drives branch migration. In the full resolvosome a probable DNA-RuvA(4)-RuvB(12)-RuvC(2) complex forms which resolves the HJ.</text>
</comment>
<feature type="binding site" evidence="9">
    <location>
        <position position="65"/>
    </location>
    <ligand>
        <name>ATP</name>
        <dbReference type="ChEBI" id="CHEBI:30616"/>
    </ligand>
</feature>
<dbReference type="InterPro" id="IPR036388">
    <property type="entry name" value="WH-like_DNA-bd_sf"/>
</dbReference>
<accession>A0A518C0H5</accession>
<keyword evidence="8 9" id="KW-0234">DNA repair</keyword>
<evidence type="ECO:0000256" key="4">
    <source>
        <dbReference type="ARBA" id="ARBA00022801"/>
    </source>
</evidence>
<dbReference type="GO" id="GO:0006310">
    <property type="term" value="P:DNA recombination"/>
    <property type="evidence" value="ECO:0007669"/>
    <property type="project" value="UniProtKB-UniRule"/>
</dbReference>
<comment type="function">
    <text evidence="9">The RuvA-RuvB-RuvC complex processes Holliday junction (HJ) DNA during genetic recombination and DNA repair, while the RuvA-RuvB complex plays an important role in the rescue of blocked DNA replication forks via replication fork reversal (RFR). RuvA specifically binds to HJ cruciform DNA, conferring on it an open structure. The RuvB hexamer acts as an ATP-dependent pump, pulling dsDNA into and through the RuvAB complex. RuvB forms 2 homohexamers on either side of HJ DNA bound by 1 or 2 RuvA tetramers; 4 subunits per hexamer contact DNA at a time. Coordinated motions by a converter formed by DNA-disengaged RuvB subunits stimulates ATP hydrolysis and nucleotide exchange. Immobilization of the converter enables RuvB to convert the ATP-contained energy into a lever motion, pulling 2 nucleotides of DNA out of the RuvA tetramer per ATP hydrolyzed, thus driving DNA branch migration. The RuvB motors rotate together with the DNA substrate, which together with the progressing nucleotide cycle form the mechanistic basis for DNA recombination by continuous HJ branch migration. Branch migration allows RuvC to scan DNA until it finds its consensus sequence, where it cleaves and resolves cruciform DNA.</text>
</comment>
<keyword evidence="5 9" id="KW-0067">ATP-binding</keyword>
<feature type="binding site" evidence="9">
    <location>
        <begin position="131"/>
        <end position="133"/>
    </location>
    <ligand>
        <name>ATP</name>
        <dbReference type="ChEBI" id="CHEBI:30616"/>
    </ligand>
</feature>
<dbReference type="GO" id="GO:0006281">
    <property type="term" value="P:DNA repair"/>
    <property type="evidence" value="ECO:0007669"/>
    <property type="project" value="UniProtKB-UniRule"/>
</dbReference>